<evidence type="ECO:0000256" key="1">
    <source>
        <dbReference type="SAM" id="SignalP"/>
    </source>
</evidence>
<proteinExistence type="predicted"/>
<sequence>MKTKINIINKLRFALWVVIISAFSLPAFAQETEEAMVKTPKKYAKNTFESVWLIDNQTVMVPAKGTLEFDILHRFGTVKNGFDDLWGLFAPSNIRLGFAYAPINNLNLGLGLTKEKQIVDGSLKYAIIKQLKDSWKVPVSITYYGNMSYDLKKDPEGTEYKYETDRLRFFNQLIIASKITEKLSIQVAPSLSHQNFVQGFIKKVQLDSVKSENQVFAEMKHDHFALAFSGRYKVTNSMAIMVNYDQPITIHTANNPNPNLSFGLELGTSGHSFQIFAGNYYFLNPQRNNLFNTNNPVKYTDAANNKIAGGNFIIGFNITRLWSL</sequence>
<feature type="chain" id="PRO_5039280462" description="DUF5777 domain-containing protein" evidence="1">
    <location>
        <begin position="30"/>
        <end position="324"/>
    </location>
</feature>
<feature type="signal peptide" evidence="1">
    <location>
        <begin position="1"/>
        <end position="29"/>
    </location>
</feature>
<dbReference type="Proteomes" id="UP000808349">
    <property type="component" value="Unassembled WGS sequence"/>
</dbReference>
<protein>
    <recommendedName>
        <fullName evidence="2">DUF5777 domain-containing protein</fullName>
    </recommendedName>
</protein>
<name>A0A9D7SB59_9BACT</name>
<dbReference type="InterPro" id="IPR045916">
    <property type="entry name" value="DUF5777"/>
</dbReference>
<dbReference type="EMBL" id="JADKFW010000007">
    <property type="protein sequence ID" value="MBK9718009.1"/>
    <property type="molecule type" value="Genomic_DNA"/>
</dbReference>
<dbReference type="SUPFAM" id="SSF56935">
    <property type="entry name" value="Porins"/>
    <property type="match status" value="1"/>
</dbReference>
<gene>
    <name evidence="3" type="ORF">IPO85_10955</name>
</gene>
<comment type="caution">
    <text evidence="3">The sequence shown here is derived from an EMBL/GenBank/DDBJ whole genome shotgun (WGS) entry which is preliminary data.</text>
</comment>
<reference evidence="3 4" key="1">
    <citation type="submission" date="2020-10" db="EMBL/GenBank/DDBJ databases">
        <title>Connecting structure to function with the recovery of over 1000 high-quality activated sludge metagenome-assembled genomes encoding full-length rRNA genes using long-read sequencing.</title>
        <authorList>
            <person name="Singleton C.M."/>
            <person name="Petriglieri F."/>
            <person name="Kristensen J.M."/>
            <person name="Kirkegaard R.H."/>
            <person name="Michaelsen T.Y."/>
            <person name="Andersen M.H."/>
            <person name="Karst S.M."/>
            <person name="Dueholm M.S."/>
            <person name="Nielsen P.H."/>
            <person name="Albertsen M."/>
        </authorList>
    </citation>
    <scope>NUCLEOTIDE SEQUENCE [LARGE SCALE GENOMIC DNA]</scope>
    <source>
        <strain evidence="3">Ribe_18-Q3-R11-54_BAT3C.373</strain>
    </source>
</reference>
<evidence type="ECO:0000313" key="3">
    <source>
        <dbReference type="EMBL" id="MBK9718009.1"/>
    </source>
</evidence>
<keyword evidence="1" id="KW-0732">Signal</keyword>
<dbReference type="Pfam" id="PF19089">
    <property type="entry name" value="DUF5777"/>
    <property type="match status" value="1"/>
</dbReference>
<evidence type="ECO:0000313" key="4">
    <source>
        <dbReference type="Proteomes" id="UP000808349"/>
    </source>
</evidence>
<feature type="domain" description="DUF5777" evidence="2">
    <location>
        <begin position="48"/>
        <end position="322"/>
    </location>
</feature>
<accession>A0A9D7SB59</accession>
<organism evidence="3 4">
    <name type="scientific">Candidatus Defluviibacterium haderslevense</name>
    <dbReference type="NCBI Taxonomy" id="2981993"/>
    <lineage>
        <taxon>Bacteria</taxon>
        <taxon>Pseudomonadati</taxon>
        <taxon>Bacteroidota</taxon>
        <taxon>Saprospiria</taxon>
        <taxon>Saprospirales</taxon>
        <taxon>Saprospiraceae</taxon>
        <taxon>Candidatus Defluviibacterium</taxon>
    </lineage>
</organism>
<evidence type="ECO:0000259" key="2">
    <source>
        <dbReference type="Pfam" id="PF19089"/>
    </source>
</evidence>
<dbReference type="AlphaFoldDB" id="A0A9D7SB59"/>